<sequence>MGALSSRVLRQPGRPEPEPGPGVGGSARRLEAGHDAADRSFCYCPGGRKRKRSSGSFCYCHPDSDTDEDEGDQQQRLLNTPRRKKLKSTSKYIYQTLFLNGENSDIKICALGEEWSLHKIYLCQSGYFSSMFSGSWKESSMNIIELEIPDQNIDVEALQVAFGSLYRDDVLIKPSRVVAILAAACMLQLVRFSGCLK</sequence>
<evidence type="ECO:0000256" key="1">
    <source>
        <dbReference type="ARBA" id="ARBA00004109"/>
    </source>
</evidence>
<dbReference type="InterPro" id="IPR043380">
    <property type="entry name" value="Gcl-like"/>
</dbReference>
<reference evidence="8" key="1">
    <citation type="submission" date="2025-08" db="UniProtKB">
        <authorList>
            <consortium name="Ensembl"/>
        </authorList>
    </citation>
    <scope>IDENTIFICATION</scope>
</reference>
<keyword evidence="3" id="KW-0221">Differentiation</keyword>
<dbReference type="Ensembl" id="ENSJJAT00000014716.1">
    <property type="protein sequence ID" value="ENSJJAP00000008291.1"/>
    <property type="gene ID" value="ENSJJAG00000012468.1"/>
</dbReference>
<feature type="region of interest" description="Disordered" evidence="6">
    <location>
        <begin position="1"/>
        <end position="30"/>
    </location>
</feature>
<gene>
    <name evidence="8" type="primary">Gmcl1</name>
</gene>
<evidence type="ECO:0000256" key="4">
    <source>
        <dbReference type="ARBA" id="ARBA00022871"/>
    </source>
</evidence>
<dbReference type="Proteomes" id="UP000694385">
    <property type="component" value="Unassembled WGS sequence"/>
</dbReference>
<reference evidence="8" key="2">
    <citation type="submission" date="2025-09" db="UniProtKB">
        <authorList>
            <consortium name="Ensembl"/>
        </authorList>
    </citation>
    <scope>IDENTIFICATION</scope>
</reference>
<dbReference type="InterPro" id="IPR011333">
    <property type="entry name" value="SKP1/BTB/POZ_sf"/>
</dbReference>
<comment type="subcellular location">
    <subcellularLocation>
        <location evidence="1">Nucleus matrix</location>
    </subcellularLocation>
</comment>
<dbReference type="GO" id="GO:0007281">
    <property type="term" value="P:germ cell development"/>
    <property type="evidence" value="ECO:0007669"/>
    <property type="project" value="InterPro"/>
</dbReference>
<protein>
    <submittedName>
        <fullName evidence="8">Germ cell-less, spermatogenesis associated 1</fullName>
    </submittedName>
</protein>
<keyword evidence="5" id="KW-0539">Nucleus</keyword>
<dbReference type="PROSITE" id="PS50097">
    <property type="entry name" value="BTB"/>
    <property type="match status" value="1"/>
</dbReference>
<feature type="region of interest" description="Disordered" evidence="6">
    <location>
        <begin position="62"/>
        <end position="81"/>
    </location>
</feature>
<dbReference type="CDD" id="cd18305">
    <property type="entry name" value="BTB_POZ_GCL"/>
    <property type="match status" value="1"/>
</dbReference>
<evidence type="ECO:0000259" key="7">
    <source>
        <dbReference type="PROSITE" id="PS50097"/>
    </source>
</evidence>
<dbReference type="GO" id="GO:0007283">
    <property type="term" value="P:spermatogenesis"/>
    <property type="evidence" value="ECO:0007669"/>
    <property type="project" value="UniProtKB-KW"/>
</dbReference>
<dbReference type="InterPro" id="IPR000210">
    <property type="entry name" value="BTB/POZ_dom"/>
</dbReference>
<evidence type="ECO:0000256" key="2">
    <source>
        <dbReference type="ARBA" id="ARBA00022473"/>
    </source>
</evidence>
<dbReference type="GeneTree" id="ENSGT00940000156185"/>
<accession>A0A8C5KFH2</accession>
<evidence type="ECO:0000313" key="9">
    <source>
        <dbReference type="Proteomes" id="UP000694385"/>
    </source>
</evidence>
<evidence type="ECO:0000256" key="5">
    <source>
        <dbReference type="ARBA" id="ARBA00023242"/>
    </source>
</evidence>
<name>A0A8C5KFH2_JACJA</name>
<evidence type="ECO:0000256" key="6">
    <source>
        <dbReference type="SAM" id="MobiDB-lite"/>
    </source>
</evidence>
<dbReference type="PANTHER" id="PTHR23231:SF19">
    <property type="entry name" value="GERM CELL-LESS PROTEIN-LIKE 1"/>
    <property type="match status" value="1"/>
</dbReference>
<dbReference type="Gene3D" id="3.30.710.10">
    <property type="entry name" value="Potassium Channel Kv1.1, Chain A"/>
    <property type="match status" value="1"/>
</dbReference>
<evidence type="ECO:0000313" key="8">
    <source>
        <dbReference type="Ensembl" id="ENSJJAP00000008291.1"/>
    </source>
</evidence>
<organism evidence="8 9">
    <name type="scientific">Jaculus jaculus</name>
    <name type="common">Lesser Egyptian jerboa</name>
    <dbReference type="NCBI Taxonomy" id="51337"/>
    <lineage>
        <taxon>Eukaryota</taxon>
        <taxon>Metazoa</taxon>
        <taxon>Chordata</taxon>
        <taxon>Craniata</taxon>
        <taxon>Vertebrata</taxon>
        <taxon>Euteleostomi</taxon>
        <taxon>Mammalia</taxon>
        <taxon>Eutheria</taxon>
        <taxon>Euarchontoglires</taxon>
        <taxon>Glires</taxon>
        <taxon>Rodentia</taxon>
        <taxon>Myomorpha</taxon>
        <taxon>Dipodoidea</taxon>
        <taxon>Dipodidae</taxon>
        <taxon>Dipodinae</taxon>
        <taxon>Jaculus</taxon>
    </lineage>
</organism>
<keyword evidence="4" id="KW-0744">Spermatogenesis</keyword>
<dbReference type="FunFam" id="3.30.710.10:FF:000092">
    <property type="entry name" value="Germ cell-less, spermatogenesis associated 1"/>
    <property type="match status" value="1"/>
</dbReference>
<evidence type="ECO:0000256" key="3">
    <source>
        <dbReference type="ARBA" id="ARBA00022782"/>
    </source>
</evidence>
<keyword evidence="9" id="KW-1185">Reference proteome</keyword>
<dbReference type="PANTHER" id="PTHR23231">
    <property type="entry name" value="GERM CELL-LESS PROTEIN"/>
    <property type="match status" value="1"/>
</dbReference>
<dbReference type="Pfam" id="PF00651">
    <property type="entry name" value="BTB"/>
    <property type="match status" value="1"/>
</dbReference>
<dbReference type="AlphaFoldDB" id="A0A8C5KFH2"/>
<dbReference type="SUPFAM" id="SSF54695">
    <property type="entry name" value="POZ domain"/>
    <property type="match status" value="1"/>
</dbReference>
<keyword evidence="2" id="KW-0217">Developmental protein</keyword>
<dbReference type="GO" id="GO:0016363">
    <property type="term" value="C:nuclear matrix"/>
    <property type="evidence" value="ECO:0007669"/>
    <property type="project" value="UniProtKB-SubCell"/>
</dbReference>
<proteinExistence type="predicted"/>
<feature type="domain" description="BTB" evidence="7">
    <location>
        <begin position="104"/>
        <end position="174"/>
    </location>
</feature>